<accession>A0AAV2QMH4</accession>
<dbReference type="InterPro" id="IPR043502">
    <property type="entry name" value="DNA/RNA_pol_sf"/>
</dbReference>
<dbReference type="PANTHER" id="PTHR31635">
    <property type="entry name" value="REVERSE TRANSCRIPTASE DOMAIN-CONTAINING PROTEIN-RELATED"/>
    <property type="match status" value="1"/>
</dbReference>
<protein>
    <recommendedName>
        <fullName evidence="1">Reverse transcriptase domain-containing protein</fullName>
    </recommendedName>
</protein>
<dbReference type="InterPro" id="IPR000477">
    <property type="entry name" value="RT_dom"/>
</dbReference>
<dbReference type="SUPFAM" id="SSF56672">
    <property type="entry name" value="DNA/RNA polymerases"/>
    <property type="match status" value="1"/>
</dbReference>
<dbReference type="EMBL" id="CAXKWB010008750">
    <property type="protein sequence ID" value="CAL4092251.1"/>
    <property type="molecule type" value="Genomic_DNA"/>
</dbReference>
<dbReference type="GO" id="GO:0071897">
    <property type="term" value="P:DNA biosynthetic process"/>
    <property type="evidence" value="ECO:0007669"/>
    <property type="project" value="UniProtKB-ARBA"/>
</dbReference>
<dbReference type="AlphaFoldDB" id="A0AAV2QMH4"/>
<feature type="domain" description="Reverse transcriptase" evidence="1">
    <location>
        <begin position="53"/>
        <end position="153"/>
    </location>
</feature>
<dbReference type="Proteomes" id="UP001497623">
    <property type="component" value="Unassembled WGS sequence"/>
</dbReference>
<feature type="non-terminal residue" evidence="2">
    <location>
        <position position="155"/>
    </location>
</feature>
<evidence type="ECO:0000313" key="3">
    <source>
        <dbReference type="Proteomes" id="UP001497623"/>
    </source>
</evidence>
<evidence type="ECO:0000259" key="1">
    <source>
        <dbReference type="Pfam" id="PF00078"/>
    </source>
</evidence>
<evidence type="ECO:0000313" key="2">
    <source>
        <dbReference type="EMBL" id="CAL4092251.1"/>
    </source>
</evidence>
<dbReference type="PANTHER" id="PTHR31635:SF196">
    <property type="entry name" value="REVERSE TRANSCRIPTASE DOMAIN-CONTAINING PROTEIN-RELATED"/>
    <property type="match status" value="1"/>
</dbReference>
<gene>
    <name evidence="2" type="ORF">MNOR_LOCUS14552</name>
</gene>
<keyword evidence="3" id="KW-1185">Reference proteome</keyword>
<organism evidence="2 3">
    <name type="scientific">Meganyctiphanes norvegica</name>
    <name type="common">Northern krill</name>
    <name type="synonym">Thysanopoda norvegica</name>
    <dbReference type="NCBI Taxonomy" id="48144"/>
    <lineage>
        <taxon>Eukaryota</taxon>
        <taxon>Metazoa</taxon>
        <taxon>Ecdysozoa</taxon>
        <taxon>Arthropoda</taxon>
        <taxon>Crustacea</taxon>
        <taxon>Multicrustacea</taxon>
        <taxon>Malacostraca</taxon>
        <taxon>Eumalacostraca</taxon>
        <taxon>Eucarida</taxon>
        <taxon>Euphausiacea</taxon>
        <taxon>Euphausiidae</taxon>
        <taxon>Meganyctiphanes</taxon>
    </lineage>
</organism>
<feature type="non-terminal residue" evidence="2">
    <location>
        <position position="1"/>
    </location>
</feature>
<proteinExistence type="predicted"/>
<comment type="caution">
    <text evidence="2">The sequence shown here is derived from an EMBL/GenBank/DDBJ whole genome shotgun (WGS) entry which is preliminary data.</text>
</comment>
<reference evidence="2 3" key="1">
    <citation type="submission" date="2024-05" db="EMBL/GenBank/DDBJ databases">
        <authorList>
            <person name="Wallberg A."/>
        </authorList>
    </citation>
    <scope>NUCLEOTIDE SEQUENCE [LARGE SCALE GENOMIC DNA]</scope>
</reference>
<dbReference type="Pfam" id="PF00078">
    <property type="entry name" value="RVT_1"/>
    <property type="match status" value="1"/>
</dbReference>
<name>A0AAV2QMH4_MEGNR</name>
<sequence>NIKKSPGIGGIQNEFYLEYWDAIHNKLSLVINNVNNGQMLQGKQKHAIITLIPKDVDQTILKSWRPISLICSDVKIIAKIIAIRLNPLLPNIISENQYCVNKRTIVKCNCKITDIMYYAGINNITGALDNLDGEKTFDRVDWGFLIKIMEKMEFI</sequence>